<dbReference type="Proteomes" id="UP000481872">
    <property type="component" value="Unassembled WGS sequence"/>
</dbReference>
<dbReference type="GO" id="GO:0015558">
    <property type="term" value="F:secondary active p-aminobenzoyl-glutamate transmembrane transporter activity"/>
    <property type="evidence" value="ECO:0007669"/>
    <property type="project" value="InterPro"/>
</dbReference>
<comment type="caution">
    <text evidence="2">The sequence shown here is derived from an EMBL/GenBank/DDBJ whole genome shotgun (WGS) entry which is preliminary data.</text>
</comment>
<dbReference type="GO" id="GO:1902604">
    <property type="term" value="P:p-aminobenzoyl-glutamate transmembrane transport"/>
    <property type="evidence" value="ECO:0007669"/>
    <property type="project" value="InterPro"/>
</dbReference>
<dbReference type="PANTHER" id="PTHR30282:SF0">
    <property type="entry name" value="P-AMINOBENZOYL-GLUTAMATE TRANSPORT PROTEIN"/>
    <property type="match status" value="1"/>
</dbReference>
<evidence type="ECO:0000313" key="2">
    <source>
        <dbReference type="EMBL" id="NEU04046.1"/>
    </source>
</evidence>
<feature type="transmembrane region" description="Helical" evidence="1">
    <location>
        <begin position="273"/>
        <end position="290"/>
    </location>
</feature>
<keyword evidence="1" id="KW-0472">Membrane</keyword>
<evidence type="ECO:0000256" key="1">
    <source>
        <dbReference type="SAM" id="Phobius"/>
    </source>
</evidence>
<reference evidence="2 3" key="1">
    <citation type="submission" date="2020-02" db="EMBL/GenBank/DDBJ databases">
        <title>Genome assembly of a novel Clostridium senegalense strain.</title>
        <authorList>
            <person name="Gupta T.B."/>
            <person name="Jauregui R."/>
            <person name="Maclean P."/>
            <person name="Nawarathana A."/>
            <person name="Brightwell G."/>
        </authorList>
    </citation>
    <scope>NUCLEOTIDE SEQUENCE [LARGE SCALE GENOMIC DNA]</scope>
    <source>
        <strain evidence="2 3">AGRFS4</strain>
    </source>
</reference>
<dbReference type="AlphaFoldDB" id="A0A6M0GZL8"/>
<feature type="transmembrane region" description="Helical" evidence="1">
    <location>
        <begin position="310"/>
        <end position="332"/>
    </location>
</feature>
<keyword evidence="1" id="KW-1133">Transmembrane helix</keyword>
<evidence type="ECO:0000313" key="3">
    <source>
        <dbReference type="Proteomes" id="UP000481872"/>
    </source>
</evidence>
<gene>
    <name evidence="2" type="ORF">G3M99_04085</name>
</gene>
<dbReference type="RefSeq" id="WP_199869284.1">
    <property type="nucleotide sequence ID" value="NZ_JAAGPU010000004.1"/>
</dbReference>
<dbReference type="PANTHER" id="PTHR30282">
    <property type="entry name" value="P-AMINOBENZOYL GLUTAMATE TRANSPORTER"/>
    <property type="match status" value="1"/>
</dbReference>
<protein>
    <submittedName>
        <fullName evidence="2">AbgT family transporter</fullName>
    </submittedName>
</protein>
<accession>A0A6M0GZL8</accession>
<feature type="transmembrane region" description="Helical" evidence="1">
    <location>
        <begin position="484"/>
        <end position="505"/>
    </location>
</feature>
<feature type="transmembrane region" description="Helical" evidence="1">
    <location>
        <begin position="222"/>
        <end position="240"/>
    </location>
</feature>
<feature type="transmembrane region" description="Helical" evidence="1">
    <location>
        <begin position="30"/>
        <end position="48"/>
    </location>
</feature>
<organism evidence="2 3">
    <name type="scientific">Clostridium senegalense</name>
    <dbReference type="NCBI Taxonomy" id="1465809"/>
    <lineage>
        <taxon>Bacteria</taxon>
        <taxon>Bacillati</taxon>
        <taxon>Bacillota</taxon>
        <taxon>Clostridia</taxon>
        <taxon>Eubacteriales</taxon>
        <taxon>Clostridiaceae</taxon>
        <taxon>Clostridium</taxon>
    </lineage>
</organism>
<feature type="transmembrane region" description="Helical" evidence="1">
    <location>
        <begin position="93"/>
        <end position="112"/>
    </location>
</feature>
<dbReference type="InterPro" id="IPR004697">
    <property type="entry name" value="AbgT"/>
</dbReference>
<keyword evidence="3" id="KW-1185">Reference proteome</keyword>
<feature type="transmembrane region" description="Helical" evidence="1">
    <location>
        <begin position="132"/>
        <end position="165"/>
    </location>
</feature>
<feature type="transmembrane region" description="Helical" evidence="1">
    <location>
        <begin position="392"/>
        <end position="412"/>
    </location>
</feature>
<proteinExistence type="predicted"/>
<feature type="transmembrane region" description="Helical" evidence="1">
    <location>
        <begin position="177"/>
        <end position="202"/>
    </location>
</feature>
<dbReference type="EMBL" id="JAAGPU010000004">
    <property type="protein sequence ID" value="NEU04046.1"/>
    <property type="molecule type" value="Genomic_DNA"/>
</dbReference>
<feature type="transmembrane region" description="Helical" evidence="1">
    <location>
        <begin position="353"/>
        <end position="372"/>
    </location>
</feature>
<dbReference type="Pfam" id="PF03806">
    <property type="entry name" value="ABG_transport"/>
    <property type="match status" value="1"/>
</dbReference>
<sequence length="519" mass="55702">MEAKVEKRKSLFQRFLDGVERVGNALPHPVTIFFILCLIVMVVSHICYKMGVAVDCTKIDKETKEVTNSVVSVVSLLTPEGIRYIFENAVKNFTSFAPLGTVLVAMLGVGVAEGTGLISTLIRKLVLSTPKSLITAVVVFAGIMSNIASDAGYIVLIPLGALIFASFKRHPMAGIAAAFAGVSGGFSANLVIGTIDPLLAGLSTEAARMVDPTYSVNPMSNLYFMFISTFLITILGTLITEKIVEPRLGEYKGSMDELKLDKISKEEKKGMKFAGLSLLVLLIGTILLVAPKGAILRHTETGSIIEHSPFMNGIVFVIMMYFLIPAVAYGIGAGTIKNDKQVVSAMSKAMAGMGGYLVLAFVAAQFIAYFNYTQLGTIIAVKGAAGLKAMKFTGIPLIVAFIIVTGFINLFMGSASAKWAIMAPIFVPLFMRLGLSPELTQVAYRIGDSTTNIISPLMSYFALIVTVSQTYDEDSGIGTIISTMLPYSMIFLVGWTMLLMVWFALGLPLGPSAPLHFPI</sequence>
<keyword evidence="1" id="KW-0812">Transmembrane</keyword>
<name>A0A6M0GZL8_9CLOT</name>